<dbReference type="InterPro" id="IPR011251">
    <property type="entry name" value="Luciferase-like_dom"/>
</dbReference>
<evidence type="ECO:0000313" key="6">
    <source>
        <dbReference type="EMBL" id="GAA0228850.1"/>
    </source>
</evidence>
<accession>A0ABP3DCP3</accession>
<evidence type="ECO:0000256" key="1">
    <source>
        <dbReference type="ARBA" id="ARBA00022630"/>
    </source>
</evidence>
<keyword evidence="7" id="KW-1185">Reference proteome</keyword>
<dbReference type="InterPro" id="IPR050172">
    <property type="entry name" value="SsuD_RutA_monooxygenase"/>
</dbReference>
<dbReference type="PANTHER" id="PTHR42847">
    <property type="entry name" value="ALKANESULFONATE MONOOXYGENASE"/>
    <property type="match status" value="1"/>
</dbReference>
<keyword evidence="1" id="KW-0285">Flavoprotein</keyword>
<dbReference type="NCBIfam" id="TIGR03854">
    <property type="entry name" value="F420_MSMEG_3544"/>
    <property type="match status" value="1"/>
</dbReference>
<evidence type="ECO:0000259" key="5">
    <source>
        <dbReference type="Pfam" id="PF00296"/>
    </source>
</evidence>
<dbReference type="Proteomes" id="UP001500967">
    <property type="component" value="Unassembled WGS sequence"/>
</dbReference>
<protein>
    <submittedName>
        <fullName evidence="6">TIGR03854 family LLM class F420-dependent oxidoreductase</fullName>
    </submittedName>
</protein>
<dbReference type="RefSeq" id="WP_344647787.1">
    <property type="nucleotide sequence ID" value="NZ_BAAAGX010000006.1"/>
</dbReference>
<sequence length="293" mass="31157">MKVRIGVGTGSLPAGALERLVSRLDELDIDSLWLSEQLSAPSVDPMTGLAWALARSERLKVGTGVVVLPGRNPVLFAKELATLALLAPRRVLPAVGLGPARASERGAFPVPPGKRGAVFDEALTVVRRLLSEPTVTFHGEHFSFDDIGIGERPPRPPDIWLGGAVPAALERVGRFGDGWLASRRTPAEAAAGIASINAAAERAGREIEPDHFGLSLPVAFGALPAETAAALRTRRPDVDPAELVPVGWPAITAAIERYVEAGVTKFVLYPVITPAEWDDFLDAFTEHAKPLET</sequence>
<dbReference type="EMBL" id="BAAAGX010000006">
    <property type="protein sequence ID" value="GAA0228850.1"/>
    <property type="molecule type" value="Genomic_DNA"/>
</dbReference>
<organism evidence="6 7">
    <name type="scientific">Cryptosporangium japonicum</name>
    <dbReference type="NCBI Taxonomy" id="80872"/>
    <lineage>
        <taxon>Bacteria</taxon>
        <taxon>Bacillati</taxon>
        <taxon>Actinomycetota</taxon>
        <taxon>Actinomycetes</taxon>
        <taxon>Cryptosporangiales</taxon>
        <taxon>Cryptosporangiaceae</taxon>
        <taxon>Cryptosporangium</taxon>
    </lineage>
</organism>
<evidence type="ECO:0000256" key="4">
    <source>
        <dbReference type="ARBA" id="ARBA00023033"/>
    </source>
</evidence>
<reference evidence="7" key="1">
    <citation type="journal article" date="2019" name="Int. J. Syst. Evol. Microbiol.">
        <title>The Global Catalogue of Microorganisms (GCM) 10K type strain sequencing project: providing services to taxonomists for standard genome sequencing and annotation.</title>
        <authorList>
            <consortium name="The Broad Institute Genomics Platform"/>
            <consortium name="The Broad Institute Genome Sequencing Center for Infectious Disease"/>
            <person name="Wu L."/>
            <person name="Ma J."/>
        </authorList>
    </citation>
    <scope>NUCLEOTIDE SEQUENCE [LARGE SCALE GENOMIC DNA]</scope>
    <source>
        <strain evidence="7">JCM 10425</strain>
    </source>
</reference>
<name>A0ABP3DCP3_9ACTN</name>
<dbReference type="PANTHER" id="PTHR42847:SF4">
    <property type="entry name" value="ALKANESULFONATE MONOOXYGENASE-RELATED"/>
    <property type="match status" value="1"/>
</dbReference>
<evidence type="ECO:0000313" key="7">
    <source>
        <dbReference type="Proteomes" id="UP001500967"/>
    </source>
</evidence>
<keyword evidence="2" id="KW-0288">FMN</keyword>
<proteinExistence type="predicted"/>
<keyword evidence="3" id="KW-0560">Oxidoreductase</keyword>
<gene>
    <name evidence="6" type="ORF">GCM10009539_12820</name>
</gene>
<dbReference type="Gene3D" id="3.20.20.30">
    <property type="entry name" value="Luciferase-like domain"/>
    <property type="match status" value="1"/>
</dbReference>
<dbReference type="InterPro" id="IPR022402">
    <property type="entry name" value="F420_OxRdatse_MSMEG3544_pred"/>
</dbReference>
<keyword evidence="4" id="KW-0503">Monooxygenase</keyword>
<dbReference type="SUPFAM" id="SSF51679">
    <property type="entry name" value="Bacterial luciferase-like"/>
    <property type="match status" value="1"/>
</dbReference>
<dbReference type="InterPro" id="IPR036661">
    <property type="entry name" value="Luciferase-like_sf"/>
</dbReference>
<dbReference type="Pfam" id="PF00296">
    <property type="entry name" value="Bac_luciferase"/>
    <property type="match status" value="1"/>
</dbReference>
<evidence type="ECO:0000256" key="3">
    <source>
        <dbReference type="ARBA" id="ARBA00023002"/>
    </source>
</evidence>
<evidence type="ECO:0000256" key="2">
    <source>
        <dbReference type="ARBA" id="ARBA00022643"/>
    </source>
</evidence>
<comment type="caution">
    <text evidence="6">The sequence shown here is derived from an EMBL/GenBank/DDBJ whole genome shotgun (WGS) entry which is preliminary data.</text>
</comment>
<feature type="domain" description="Luciferase-like" evidence="5">
    <location>
        <begin position="7"/>
        <end position="231"/>
    </location>
</feature>